<dbReference type="AlphaFoldDB" id="A0A1M7CPM8"/>
<organism evidence="1 2">
    <name type="scientific">Bradyrhizobium lablabi</name>
    <dbReference type="NCBI Taxonomy" id="722472"/>
    <lineage>
        <taxon>Bacteria</taxon>
        <taxon>Pseudomonadati</taxon>
        <taxon>Pseudomonadota</taxon>
        <taxon>Alphaproteobacteria</taxon>
        <taxon>Hyphomicrobiales</taxon>
        <taxon>Nitrobacteraceae</taxon>
        <taxon>Bradyrhizobium</taxon>
    </lineage>
</organism>
<dbReference type="EMBL" id="LT670844">
    <property type="protein sequence ID" value="SHL69063.1"/>
    <property type="molecule type" value="Genomic_DNA"/>
</dbReference>
<reference evidence="1 2" key="1">
    <citation type="submission" date="2016-11" db="EMBL/GenBank/DDBJ databases">
        <authorList>
            <person name="Jaros S."/>
            <person name="Januszkiewicz K."/>
            <person name="Wedrychowicz H."/>
        </authorList>
    </citation>
    <scope>NUCLEOTIDE SEQUENCE [LARGE SCALE GENOMIC DNA]</scope>
    <source>
        <strain evidence="1 2">GAS499</strain>
    </source>
</reference>
<evidence type="ECO:0000313" key="2">
    <source>
        <dbReference type="Proteomes" id="UP000189935"/>
    </source>
</evidence>
<dbReference type="Proteomes" id="UP000189935">
    <property type="component" value="Chromosome I"/>
</dbReference>
<proteinExistence type="predicted"/>
<sequence>MVDYGKRYLPVVSAMNDIGQKAQKPNVAISQQLSAADLNHFNELRTKIALIIAQKLKVSNFQRDVHVLAETYHAAELADLYEVKAETLGADDPRKFYLTILEMTRIAQPRAPRTPLIKSNIECDLEAALFLMEEANQQQLSKNAVIRTSAKLFRFRRINPP</sequence>
<protein>
    <submittedName>
        <fullName evidence="1">Uncharacterized protein</fullName>
    </submittedName>
</protein>
<gene>
    <name evidence="1" type="ORF">SAMN05444159_6560</name>
</gene>
<accession>A0A1M7CPM8</accession>
<name>A0A1M7CPM8_9BRAD</name>
<evidence type="ECO:0000313" key="1">
    <source>
        <dbReference type="EMBL" id="SHL69063.1"/>
    </source>
</evidence>